<dbReference type="AlphaFoldDB" id="A0A0K1RA58"/>
<accession>A0A0K1RA58</accession>
<dbReference type="STRING" id="156976.AK829_03060"/>
<reference evidence="1 2" key="1">
    <citation type="submission" date="2015-08" db="EMBL/GenBank/DDBJ databases">
        <authorList>
            <person name="Babu N.S."/>
            <person name="Beckwith C.J."/>
            <person name="Beseler K.G."/>
            <person name="Brison A."/>
            <person name="Carone J.V."/>
            <person name="Caskin T.P."/>
            <person name="Diamond M."/>
            <person name="Durham M.E."/>
            <person name="Foxe J.M."/>
            <person name="Go M."/>
            <person name="Henderson B.A."/>
            <person name="Jones I.B."/>
            <person name="McGettigan J.A."/>
            <person name="Micheletti S.J."/>
            <person name="Nasrallah M.E."/>
            <person name="Ortiz D."/>
            <person name="Piller C.R."/>
            <person name="Privatt S.R."/>
            <person name="Schneider S.L."/>
            <person name="Sharp S."/>
            <person name="Smith T.C."/>
            <person name="Stanton J.D."/>
            <person name="Ullery H.E."/>
            <person name="Wilson R.J."/>
            <person name="Serrano M.G."/>
            <person name="Buck G."/>
            <person name="Lee V."/>
            <person name="Wang Y."/>
            <person name="Carvalho R."/>
            <person name="Voegtly L."/>
            <person name="Shi R."/>
            <person name="Duckworth R."/>
            <person name="Johnson A."/>
            <person name="Loviza R."/>
            <person name="Walstead R."/>
            <person name="Shah Z."/>
            <person name="Kiflezghi M."/>
            <person name="Wade K."/>
            <person name="Ball S.L."/>
            <person name="Bradley K.W."/>
            <person name="Asai D.J."/>
            <person name="Bowman C.A."/>
            <person name="Russell D.A."/>
            <person name="Pope W.H."/>
            <person name="Jacobs-Sera D."/>
            <person name="Hendrix R.W."/>
            <person name="Hatfull G.F."/>
        </authorList>
    </citation>
    <scope>NUCLEOTIDE SEQUENCE [LARGE SCALE GENOMIC DNA]</scope>
    <source>
        <strain evidence="1 2">PUDD_83A45</strain>
    </source>
</reference>
<organism evidence="1 2">
    <name type="scientific">Corynebacterium riegelii</name>
    <dbReference type="NCBI Taxonomy" id="156976"/>
    <lineage>
        <taxon>Bacteria</taxon>
        <taxon>Bacillati</taxon>
        <taxon>Actinomycetota</taxon>
        <taxon>Actinomycetes</taxon>
        <taxon>Mycobacteriales</taxon>
        <taxon>Corynebacteriaceae</taxon>
        <taxon>Corynebacterium</taxon>
    </lineage>
</organism>
<evidence type="ECO:0000313" key="1">
    <source>
        <dbReference type="EMBL" id="AKV58312.1"/>
    </source>
</evidence>
<dbReference type="Proteomes" id="UP000060016">
    <property type="component" value="Chromosome"/>
</dbReference>
<name>A0A0K1RA58_9CORY</name>
<dbReference type="KEGG" id="crie:AK829_03060"/>
<dbReference type="RefSeq" id="WP_052204139.1">
    <property type="nucleotide sequence ID" value="NZ_BAAAGW010000006.1"/>
</dbReference>
<protein>
    <submittedName>
        <fullName evidence="1">Uncharacterized protein</fullName>
    </submittedName>
</protein>
<dbReference type="EMBL" id="CP012342">
    <property type="protein sequence ID" value="AKV58312.1"/>
    <property type="molecule type" value="Genomic_DNA"/>
</dbReference>
<gene>
    <name evidence="1" type="ORF">AK829_03060</name>
</gene>
<sequence length="287" mass="32502">METWSLNHPEHGLIEVRIGYDNEFLETDPSWPGELPEQFVEHPELIKHIPANGSVAERLRAGFPRPPTRLEVRVNGEVQTQYQDLDSGRIPLFGQGSKDALKIMTHFGVDRAKPNLNLTFNIFKELLEVDYREGKTIVEFDPPEGSRGARRRQAMESSNIKRTLFPIAQGIGKGGWALAALLLPPVIGRFLAWIAQYLPDIDLPDFTLPQIRLPHVDLPVPQLPQVRLPTPNIALPDLPDLPYWVAWLLEYSKIWVPVLIGIVIGVVALRNKKKSDAEKAKWEEQES</sequence>
<keyword evidence="2" id="KW-1185">Reference proteome</keyword>
<dbReference type="PATRIC" id="fig|156976.3.peg.603"/>
<evidence type="ECO:0000313" key="2">
    <source>
        <dbReference type="Proteomes" id="UP000060016"/>
    </source>
</evidence>
<proteinExistence type="predicted"/>